<dbReference type="EMBL" id="KN832990">
    <property type="protein sequence ID" value="KIM83627.1"/>
    <property type="molecule type" value="Genomic_DNA"/>
</dbReference>
<keyword evidence="4" id="KW-1185">Reference proteome</keyword>
<dbReference type="InParanoid" id="A0A0C3C296"/>
<protein>
    <submittedName>
        <fullName evidence="3">Uncharacterized protein</fullName>
    </submittedName>
</protein>
<organism evidence="3 4">
    <name type="scientific">Piloderma croceum (strain F 1598)</name>
    <dbReference type="NCBI Taxonomy" id="765440"/>
    <lineage>
        <taxon>Eukaryota</taxon>
        <taxon>Fungi</taxon>
        <taxon>Dikarya</taxon>
        <taxon>Basidiomycota</taxon>
        <taxon>Agaricomycotina</taxon>
        <taxon>Agaricomycetes</taxon>
        <taxon>Agaricomycetidae</taxon>
        <taxon>Atheliales</taxon>
        <taxon>Atheliaceae</taxon>
        <taxon>Piloderma</taxon>
    </lineage>
</organism>
<evidence type="ECO:0000256" key="2">
    <source>
        <dbReference type="SAM" id="Phobius"/>
    </source>
</evidence>
<dbReference type="HOGENOM" id="CLU_559106_0_0_1"/>
<keyword evidence="2" id="KW-0812">Transmembrane</keyword>
<keyword evidence="2" id="KW-1133">Transmembrane helix</keyword>
<feature type="transmembrane region" description="Helical" evidence="2">
    <location>
        <begin position="116"/>
        <end position="135"/>
    </location>
</feature>
<dbReference type="AlphaFoldDB" id="A0A0C3C296"/>
<keyword evidence="2" id="KW-0472">Membrane</keyword>
<feature type="compositionally biased region" description="Basic and acidic residues" evidence="1">
    <location>
        <begin position="465"/>
        <end position="488"/>
    </location>
</feature>
<feature type="region of interest" description="Disordered" evidence="1">
    <location>
        <begin position="461"/>
        <end position="488"/>
    </location>
</feature>
<evidence type="ECO:0000313" key="4">
    <source>
        <dbReference type="Proteomes" id="UP000054166"/>
    </source>
</evidence>
<reference evidence="3 4" key="1">
    <citation type="submission" date="2014-04" db="EMBL/GenBank/DDBJ databases">
        <authorList>
            <consortium name="DOE Joint Genome Institute"/>
            <person name="Kuo A."/>
            <person name="Tarkka M."/>
            <person name="Buscot F."/>
            <person name="Kohler A."/>
            <person name="Nagy L.G."/>
            <person name="Floudas D."/>
            <person name="Copeland A."/>
            <person name="Barry K.W."/>
            <person name="Cichocki N."/>
            <person name="Veneault-Fourrey C."/>
            <person name="LaButti K."/>
            <person name="Lindquist E.A."/>
            <person name="Lipzen A."/>
            <person name="Lundell T."/>
            <person name="Morin E."/>
            <person name="Murat C."/>
            <person name="Sun H."/>
            <person name="Tunlid A."/>
            <person name="Henrissat B."/>
            <person name="Grigoriev I.V."/>
            <person name="Hibbett D.S."/>
            <person name="Martin F."/>
            <person name="Nordberg H.P."/>
            <person name="Cantor M.N."/>
            <person name="Hua S.X."/>
        </authorList>
    </citation>
    <scope>NUCLEOTIDE SEQUENCE [LARGE SCALE GENOMIC DNA]</scope>
    <source>
        <strain evidence="3 4">F 1598</strain>
    </source>
</reference>
<reference evidence="4" key="2">
    <citation type="submission" date="2015-01" db="EMBL/GenBank/DDBJ databases">
        <title>Evolutionary Origins and Diversification of the Mycorrhizal Mutualists.</title>
        <authorList>
            <consortium name="DOE Joint Genome Institute"/>
            <consortium name="Mycorrhizal Genomics Consortium"/>
            <person name="Kohler A."/>
            <person name="Kuo A."/>
            <person name="Nagy L.G."/>
            <person name="Floudas D."/>
            <person name="Copeland A."/>
            <person name="Barry K.W."/>
            <person name="Cichocki N."/>
            <person name="Veneault-Fourrey C."/>
            <person name="LaButti K."/>
            <person name="Lindquist E.A."/>
            <person name="Lipzen A."/>
            <person name="Lundell T."/>
            <person name="Morin E."/>
            <person name="Murat C."/>
            <person name="Riley R."/>
            <person name="Ohm R."/>
            <person name="Sun H."/>
            <person name="Tunlid A."/>
            <person name="Henrissat B."/>
            <person name="Grigoriev I.V."/>
            <person name="Hibbett D.S."/>
            <person name="Martin F."/>
        </authorList>
    </citation>
    <scope>NUCLEOTIDE SEQUENCE [LARGE SCALE GENOMIC DNA]</scope>
    <source>
        <strain evidence="4">F 1598</strain>
    </source>
</reference>
<gene>
    <name evidence="3" type="ORF">PILCRDRAFT_819267</name>
</gene>
<feature type="transmembrane region" description="Helical" evidence="2">
    <location>
        <begin position="236"/>
        <end position="260"/>
    </location>
</feature>
<evidence type="ECO:0000313" key="3">
    <source>
        <dbReference type="EMBL" id="KIM83627.1"/>
    </source>
</evidence>
<dbReference type="Proteomes" id="UP000054166">
    <property type="component" value="Unassembled WGS sequence"/>
</dbReference>
<feature type="transmembrane region" description="Helical" evidence="2">
    <location>
        <begin position="292"/>
        <end position="316"/>
    </location>
</feature>
<proteinExistence type="predicted"/>
<evidence type="ECO:0000256" key="1">
    <source>
        <dbReference type="SAM" id="MobiDB-lite"/>
    </source>
</evidence>
<feature type="transmembrane region" description="Helical" evidence="2">
    <location>
        <begin position="362"/>
        <end position="388"/>
    </location>
</feature>
<dbReference type="OrthoDB" id="3068717at2759"/>
<accession>A0A0C3C296</accession>
<sequence length="488" mass="54564">MSHTTQSRYRRHTSRSTIFIESLVDIRDAGIGVRVSIYVQAFLILVPGALKFVELAAVSERVLSSEKTSPKHASDDQAKSESEELKLTLFTWNFEDLMKSLARVLDAVEMTDVHRMMYPSLFLGYALIISSVIQARTGGLTVYHAIVVLNLNWIIILSVVPCFLLSCHRHDAKIWRSVTLFISLGRQALSYSRRSGAVPPTAPEGGPRIQNRDLKTILTMMKDEAMRLFKMVGKTLVPVFYVFGHLIFTAAFGLWLIITIRRFDRTPNPCTSSTVYFAFGTHYFVEQPTFRHFWLAVYIISATPYNVIFLLLSWVFVFVCAILGLLLAVILLTPIIFIVIFALSICIARFSRKASEEESDRLGSLVAAAVCSVMYLISFAVYPVLLVIFTEKTIQINSVAFGEGQWTFGQTIAIVVVLPVLVDVASKCRDTFRVVTGGNDVPVPPAQKTLVLLAISKMQSGRAARQRDVEDGKQIDDSSNSVDERKND</sequence>
<feature type="transmembrane region" description="Helical" evidence="2">
    <location>
        <begin position="141"/>
        <end position="166"/>
    </location>
</feature>
<feature type="transmembrane region" description="Helical" evidence="2">
    <location>
        <begin position="322"/>
        <end position="350"/>
    </location>
</feature>
<name>A0A0C3C296_PILCF</name>